<dbReference type="InterPro" id="IPR013087">
    <property type="entry name" value="Znf_C2H2_type"/>
</dbReference>
<evidence type="ECO:0000256" key="1">
    <source>
        <dbReference type="PROSITE-ProRule" id="PRU00042"/>
    </source>
</evidence>
<dbReference type="PROSITE" id="PS00028">
    <property type="entry name" value="ZINC_FINGER_C2H2_1"/>
    <property type="match status" value="1"/>
</dbReference>
<name>A0ABD1XK76_9MARC</name>
<dbReference type="AlphaFoldDB" id="A0ABD1XK76"/>
<reference evidence="3 4" key="1">
    <citation type="submission" date="2024-09" db="EMBL/GenBank/DDBJ databases">
        <title>Chromosome-scale assembly of Riccia fluitans.</title>
        <authorList>
            <person name="Paukszto L."/>
            <person name="Sawicki J."/>
            <person name="Karawczyk K."/>
            <person name="Piernik-Szablinska J."/>
            <person name="Szczecinska M."/>
            <person name="Mazdziarz M."/>
        </authorList>
    </citation>
    <scope>NUCLEOTIDE SEQUENCE [LARGE SCALE GENOMIC DNA]</scope>
    <source>
        <strain evidence="3">Rf_01</strain>
        <tissue evidence="3">Aerial parts of the thallus</tissue>
    </source>
</reference>
<evidence type="ECO:0000313" key="4">
    <source>
        <dbReference type="Proteomes" id="UP001605036"/>
    </source>
</evidence>
<evidence type="ECO:0000313" key="3">
    <source>
        <dbReference type="EMBL" id="KAL2609336.1"/>
    </source>
</evidence>
<evidence type="ECO:0000259" key="2">
    <source>
        <dbReference type="PROSITE" id="PS50157"/>
    </source>
</evidence>
<keyword evidence="4" id="KW-1185">Reference proteome</keyword>
<gene>
    <name evidence="3" type="ORF">R1flu_027909</name>
</gene>
<dbReference type="EMBL" id="JBHFFA010000008">
    <property type="protein sequence ID" value="KAL2609336.1"/>
    <property type="molecule type" value="Genomic_DNA"/>
</dbReference>
<comment type="caution">
    <text evidence="3">The sequence shown here is derived from an EMBL/GenBank/DDBJ whole genome shotgun (WGS) entry which is preliminary data.</text>
</comment>
<dbReference type="InterPro" id="IPR036236">
    <property type="entry name" value="Znf_C2H2_sf"/>
</dbReference>
<keyword evidence="1" id="KW-0863">Zinc-finger</keyword>
<dbReference type="SMART" id="SM00355">
    <property type="entry name" value="ZnF_C2H2"/>
    <property type="match status" value="1"/>
</dbReference>
<keyword evidence="1" id="KW-0862">Zinc</keyword>
<dbReference type="PROSITE" id="PS50157">
    <property type="entry name" value="ZINC_FINGER_C2H2_2"/>
    <property type="match status" value="1"/>
</dbReference>
<feature type="domain" description="C2H2-type" evidence="2">
    <location>
        <begin position="75"/>
        <end position="104"/>
    </location>
</feature>
<protein>
    <recommendedName>
        <fullName evidence="2">C2H2-type domain-containing protein</fullName>
    </recommendedName>
</protein>
<dbReference type="Proteomes" id="UP001605036">
    <property type="component" value="Unassembled WGS sequence"/>
</dbReference>
<dbReference type="Gene3D" id="3.30.160.60">
    <property type="entry name" value="Classic Zinc Finger"/>
    <property type="match status" value="1"/>
</dbReference>
<dbReference type="SUPFAM" id="SSF57667">
    <property type="entry name" value="beta-beta-alpha zinc fingers"/>
    <property type="match status" value="1"/>
</dbReference>
<accession>A0ABD1XK76</accession>
<dbReference type="GO" id="GO:0008270">
    <property type="term" value="F:zinc ion binding"/>
    <property type="evidence" value="ECO:0007669"/>
    <property type="project" value="UniProtKB-KW"/>
</dbReference>
<keyword evidence="1" id="KW-0479">Metal-binding</keyword>
<sequence>MEVDGLAVYLTDGKRALQKQGTGRKWQRHWVPQDTVLGSGKCFLLKWVTEDVLNTLSSRETVERVEPGKEHENVYFCTFEGCGKVFPEAYGLRKHAHVHGGMVSQGVMEVMGLLATARSPLLHWGIGNCCSRVQFADVSGACFLQRTSGGNGRGVTKSVVHTRCISAVAEGPPRLEGGVDRGADEENCKASTSSGEVYNGASLRKLVKRVNILLERVYPASSIAECLSELNLKFISHYLVREVMKNQKDPWLALAFFR</sequence>
<proteinExistence type="predicted"/>
<organism evidence="3 4">
    <name type="scientific">Riccia fluitans</name>
    <dbReference type="NCBI Taxonomy" id="41844"/>
    <lineage>
        <taxon>Eukaryota</taxon>
        <taxon>Viridiplantae</taxon>
        <taxon>Streptophyta</taxon>
        <taxon>Embryophyta</taxon>
        <taxon>Marchantiophyta</taxon>
        <taxon>Marchantiopsida</taxon>
        <taxon>Marchantiidae</taxon>
        <taxon>Marchantiales</taxon>
        <taxon>Ricciaceae</taxon>
        <taxon>Riccia</taxon>
    </lineage>
</organism>